<feature type="compositionally biased region" description="Basic and acidic residues" evidence="1">
    <location>
        <begin position="107"/>
        <end position="123"/>
    </location>
</feature>
<protein>
    <submittedName>
        <fullName evidence="2">Uncharacterized protein</fullName>
    </submittedName>
</protein>
<evidence type="ECO:0000313" key="2">
    <source>
        <dbReference type="EMBL" id="KAI8041559.1"/>
    </source>
</evidence>
<evidence type="ECO:0000256" key="1">
    <source>
        <dbReference type="SAM" id="MobiDB-lite"/>
    </source>
</evidence>
<name>A0A9P9YR07_9MUSC</name>
<proteinExistence type="predicted"/>
<feature type="compositionally biased region" description="Polar residues" evidence="1">
    <location>
        <begin position="1"/>
        <end position="15"/>
    </location>
</feature>
<dbReference type="Proteomes" id="UP001059596">
    <property type="component" value="Unassembled WGS sequence"/>
</dbReference>
<feature type="region of interest" description="Disordered" evidence="1">
    <location>
        <begin position="1"/>
        <end position="44"/>
    </location>
</feature>
<feature type="compositionally biased region" description="Polar residues" evidence="1">
    <location>
        <begin position="23"/>
        <end position="39"/>
    </location>
</feature>
<comment type="caution">
    <text evidence="2">The sequence shown here is derived from an EMBL/GenBank/DDBJ whole genome shotgun (WGS) entry which is preliminary data.</text>
</comment>
<feature type="region of interest" description="Disordered" evidence="1">
    <location>
        <begin position="100"/>
        <end position="123"/>
    </location>
</feature>
<reference evidence="2" key="1">
    <citation type="journal article" date="2023" name="Genome Biol. Evol.">
        <title>Long-read-based Genome Assembly of Drosophila gunungcola Reveals Fewer Chemosensory Genes in Flower-breeding Species.</title>
        <authorList>
            <person name="Negi A."/>
            <person name="Liao B.Y."/>
            <person name="Yeh S.D."/>
        </authorList>
    </citation>
    <scope>NUCLEOTIDE SEQUENCE</scope>
    <source>
        <strain evidence="2">Sukarami</strain>
    </source>
</reference>
<dbReference type="AlphaFoldDB" id="A0A9P9YR07"/>
<organism evidence="2 3">
    <name type="scientific">Drosophila gunungcola</name>
    <name type="common">fruit fly</name>
    <dbReference type="NCBI Taxonomy" id="103775"/>
    <lineage>
        <taxon>Eukaryota</taxon>
        <taxon>Metazoa</taxon>
        <taxon>Ecdysozoa</taxon>
        <taxon>Arthropoda</taxon>
        <taxon>Hexapoda</taxon>
        <taxon>Insecta</taxon>
        <taxon>Pterygota</taxon>
        <taxon>Neoptera</taxon>
        <taxon>Endopterygota</taxon>
        <taxon>Diptera</taxon>
        <taxon>Brachycera</taxon>
        <taxon>Muscomorpha</taxon>
        <taxon>Ephydroidea</taxon>
        <taxon>Drosophilidae</taxon>
        <taxon>Drosophila</taxon>
        <taxon>Sophophora</taxon>
    </lineage>
</organism>
<gene>
    <name evidence="2" type="ORF">M5D96_005824</name>
</gene>
<accession>A0A9P9YR07</accession>
<dbReference type="EMBL" id="JAMKOV010000003">
    <property type="protein sequence ID" value="KAI8041559.1"/>
    <property type="molecule type" value="Genomic_DNA"/>
</dbReference>
<feature type="non-terminal residue" evidence="2">
    <location>
        <position position="1"/>
    </location>
</feature>
<sequence length="123" mass="14279">MKSNPRMSTSCTTTAEARRQPVKSISKQNIHNHLPQQGHKNVPTVTHFHCPENVNSLSGIVKYWTTLETCPETINHESKRQWTEDRGHQRLPSLIRLKAKQKTATGKHGEYFRSRRSRYRSES</sequence>
<evidence type="ECO:0000313" key="3">
    <source>
        <dbReference type="Proteomes" id="UP001059596"/>
    </source>
</evidence>
<keyword evidence="3" id="KW-1185">Reference proteome</keyword>